<dbReference type="EMBL" id="RCOS01000164">
    <property type="protein sequence ID" value="RSN72211.1"/>
    <property type="molecule type" value="Genomic_DNA"/>
</dbReference>
<reference evidence="7 9" key="2">
    <citation type="journal article" date="2019" name="Nat. Microbiol.">
        <title>Wide diversity of methane and short-chain alkane metabolisms in uncultured archaea.</title>
        <authorList>
            <person name="Borrel G."/>
            <person name="Adam P.S."/>
            <person name="McKay L.J."/>
            <person name="Chen L.X."/>
            <person name="Sierra-Garcia I.N."/>
            <person name="Sieber C.M."/>
            <person name="Letourneur Q."/>
            <person name="Ghozlane A."/>
            <person name="Andersen G.L."/>
            <person name="Li W.J."/>
            <person name="Hallam S.J."/>
            <person name="Muyzer G."/>
            <person name="de Oliveira V.M."/>
            <person name="Inskeep W.P."/>
            <person name="Banfield J.F."/>
            <person name="Gribaldo S."/>
        </authorList>
    </citation>
    <scope>NUCLEOTIDE SEQUENCE [LARGE SCALE GENOMIC DNA]</scope>
    <source>
        <strain evidence="7">NM4</strain>
    </source>
</reference>
<dbReference type="FunFam" id="1.10.45.10:FF:000001">
    <property type="entry name" value="D-lactate dehydrogenase mitochondrial"/>
    <property type="match status" value="1"/>
</dbReference>
<dbReference type="PANTHER" id="PTHR42934">
    <property type="entry name" value="GLYCOLATE OXIDASE SUBUNIT GLCD"/>
    <property type="match status" value="1"/>
</dbReference>
<dbReference type="SUPFAM" id="SSF56176">
    <property type="entry name" value="FAD-binding/transporter-associated domain-like"/>
    <property type="match status" value="1"/>
</dbReference>
<dbReference type="Pfam" id="PF02913">
    <property type="entry name" value="FAD-oxidase_C"/>
    <property type="match status" value="1"/>
</dbReference>
<keyword evidence="8" id="KW-1185">Reference proteome</keyword>
<gene>
    <name evidence="6" type="ORF">D6D85_14745</name>
    <name evidence="7" type="ORF">EF810_00570</name>
</gene>
<evidence type="ECO:0000313" key="8">
    <source>
        <dbReference type="Proteomes" id="UP000277582"/>
    </source>
</evidence>
<organism evidence="6 8">
    <name type="scientific">Candidatus Methanodesulfokora washburnensis</name>
    <dbReference type="NCBI Taxonomy" id="2478471"/>
    <lineage>
        <taxon>Archaea</taxon>
        <taxon>Thermoproteota</taxon>
        <taxon>Candidatus Korarchaeia</taxon>
        <taxon>Candidatus Korarchaeia incertae sedis</taxon>
        <taxon>Candidatus Methanodesulfokora</taxon>
    </lineage>
</organism>
<evidence type="ECO:0000256" key="3">
    <source>
        <dbReference type="ARBA" id="ARBA00022827"/>
    </source>
</evidence>
<dbReference type="GO" id="GO:0071949">
    <property type="term" value="F:FAD binding"/>
    <property type="evidence" value="ECO:0007669"/>
    <property type="project" value="InterPro"/>
</dbReference>
<dbReference type="Pfam" id="PF01565">
    <property type="entry name" value="FAD_binding_4"/>
    <property type="match status" value="1"/>
</dbReference>
<name>A0A429GEK9_9CREN</name>
<proteinExistence type="predicted"/>
<dbReference type="InterPro" id="IPR016166">
    <property type="entry name" value="FAD-bd_PCMH"/>
</dbReference>
<dbReference type="Gene3D" id="3.30.70.2740">
    <property type="match status" value="1"/>
</dbReference>
<dbReference type="Proteomes" id="UP000316217">
    <property type="component" value="Unassembled WGS sequence"/>
</dbReference>
<keyword evidence="2" id="KW-0285">Flavoprotein</keyword>
<reference evidence="6 8" key="1">
    <citation type="submission" date="2018-10" db="EMBL/GenBank/DDBJ databases">
        <title>Co-occurring genomic capacity for anaerobic methane metabolism and dissimilatory sulfite reduction discovered in the Korarchaeota.</title>
        <authorList>
            <person name="Mckay L.J."/>
            <person name="Dlakic M."/>
            <person name="Fields M.W."/>
            <person name="Delmont T.O."/>
            <person name="Eren A.M."/>
            <person name="Jay Z.J."/>
            <person name="Klingelsmith K.B."/>
            <person name="Rusch D.B."/>
            <person name="Inskeep W.P."/>
        </authorList>
    </citation>
    <scope>NUCLEOTIDE SEQUENCE [LARGE SCALE GENOMIC DNA]</scope>
    <source>
        <strain evidence="6 8">MDKW</strain>
    </source>
</reference>
<evidence type="ECO:0000313" key="9">
    <source>
        <dbReference type="Proteomes" id="UP000316217"/>
    </source>
</evidence>
<keyword evidence="4" id="KW-0560">Oxidoreductase</keyword>
<dbReference type="PROSITE" id="PS51387">
    <property type="entry name" value="FAD_PCMH"/>
    <property type="match status" value="1"/>
</dbReference>
<dbReference type="PANTHER" id="PTHR42934:SF2">
    <property type="entry name" value="GLYCOLATE OXIDASE SUBUNIT GLCD"/>
    <property type="match status" value="1"/>
</dbReference>
<protein>
    <submittedName>
        <fullName evidence="6">FAD-binding protein</fullName>
    </submittedName>
</protein>
<dbReference type="OrthoDB" id="26910at2157"/>
<sequence>MDVIRDLEALLGPENVSDDELVIKLYSKDAWKFEGSALVVVFPRSTEDVSKIVRYAYKNNLKVYPQGSASELVGSSTPSKDGIILSFERMKRIKEVDVVSSYITVEPGITIWEMNLFLAKYGYMFPVDPASVKAATVGGALSTGAGGLMGAKYGTMKDWVLGMTVVLPDENGTVLHIGGKTTKDRTGYDLVRLIVGSEGTLAIITEATLKIVPIPEALVTVVAFFASLEDLMNAVIEIKKNRISPFMMELIDSATVRMILENIGSRIRGEGHYLMVSVDTTSESIERILNTLEGILRKNNASQIFKARSQAEAEEMGLLDIRRNLYPGMVLYATSKLKDPTSSFYLYGEDISVPPSKLVEAVKRFRELEAKYGIPITLGGHVGDGNLHPAAIVYEEEKKEIGERISAEIMDIAISLGGTISSEHGIGTLKKEKLKHYFEERESEKALEIMRAIKKVFDPKGILNPGKVI</sequence>
<evidence type="ECO:0000256" key="4">
    <source>
        <dbReference type="ARBA" id="ARBA00023002"/>
    </source>
</evidence>
<comment type="cofactor">
    <cofactor evidence="1">
        <name>FAD</name>
        <dbReference type="ChEBI" id="CHEBI:57692"/>
    </cofactor>
</comment>
<dbReference type="SUPFAM" id="SSF55103">
    <property type="entry name" value="FAD-linked oxidases, C-terminal domain"/>
    <property type="match status" value="1"/>
</dbReference>
<comment type="caution">
    <text evidence="6">The sequence shown here is derived from an EMBL/GenBank/DDBJ whole genome shotgun (WGS) entry which is preliminary data.</text>
</comment>
<dbReference type="RefSeq" id="WP_125672704.1">
    <property type="nucleotide sequence ID" value="NZ_RCOS01000164.1"/>
</dbReference>
<dbReference type="Proteomes" id="UP000277582">
    <property type="component" value="Unassembled WGS sequence"/>
</dbReference>
<dbReference type="AlphaFoldDB" id="A0A429GEK9"/>
<dbReference type="Gene3D" id="1.10.45.10">
    <property type="entry name" value="Vanillyl-alcohol Oxidase, Chain A, domain 4"/>
    <property type="match status" value="1"/>
</dbReference>
<evidence type="ECO:0000313" key="6">
    <source>
        <dbReference type="EMBL" id="RSN72211.1"/>
    </source>
</evidence>
<dbReference type="InterPro" id="IPR051914">
    <property type="entry name" value="FAD-linked_OxidoTrans_Type4"/>
</dbReference>
<dbReference type="InterPro" id="IPR036318">
    <property type="entry name" value="FAD-bd_PCMH-like_sf"/>
</dbReference>
<dbReference type="InterPro" id="IPR006094">
    <property type="entry name" value="Oxid_FAD_bind_N"/>
</dbReference>
<keyword evidence="3" id="KW-0274">FAD</keyword>
<evidence type="ECO:0000256" key="1">
    <source>
        <dbReference type="ARBA" id="ARBA00001974"/>
    </source>
</evidence>
<dbReference type="InterPro" id="IPR016169">
    <property type="entry name" value="FAD-bd_PCMH_sub2"/>
</dbReference>
<dbReference type="InterPro" id="IPR016171">
    <property type="entry name" value="Vanillyl_alc_oxidase_C-sub2"/>
</dbReference>
<evidence type="ECO:0000259" key="5">
    <source>
        <dbReference type="PROSITE" id="PS51387"/>
    </source>
</evidence>
<dbReference type="InterPro" id="IPR016164">
    <property type="entry name" value="FAD-linked_Oxase-like_C"/>
</dbReference>
<dbReference type="GO" id="GO:0016491">
    <property type="term" value="F:oxidoreductase activity"/>
    <property type="evidence" value="ECO:0007669"/>
    <property type="project" value="UniProtKB-KW"/>
</dbReference>
<evidence type="ECO:0000256" key="2">
    <source>
        <dbReference type="ARBA" id="ARBA00022630"/>
    </source>
</evidence>
<feature type="domain" description="FAD-binding PCMH-type" evidence="5">
    <location>
        <begin position="33"/>
        <end position="214"/>
    </location>
</feature>
<accession>A0A429GEK9</accession>
<dbReference type="InterPro" id="IPR004113">
    <property type="entry name" value="FAD-bd_oxidored_4_C"/>
</dbReference>
<dbReference type="EMBL" id="RXII01000009">
    <property type="protein sequence ID" value="RZN63580.1"/>
    <property type="molecule type" value="Genomic_DNA"/>
</dbReference>
<dbReference type="Gene3D" id="3.30.465.10">
    <property type="match status" value="1"/>
</dbReference>
<evidence type="ECO:0000313" key="7">
    <source>
        <dbReference type="EMBL" id="RZN63580.1"/>
    </source>
</evidence>